<keyword evidence="1" id="KW-1133">Transmembrane helix</keyword>
<reference evidence="2 3" key="1">
    <citation type="submission" date="2021-04" db="EMBL/GenBank/DDBJ databases">
        <title>Characterization of the biosynthetic gene cluster of new lipopeptides with antitumor activity in the genome of the marine Streptomyces PHM034.</title>
        <authorList>
            <person name="Ceniceros A."/>
            <person name="Canedo L."/>
            <person name="Mendez C."/>
            <person name="Olano C."/>
            <person name="Schleissner C."/>
            <person name="Cuevas C."/>
            <person name="De La Calle F."/>
            <person name="Salas J.A."/>
        </authorList>
    </citation>
    <scope>NUCLEOTIDE SEQUENCE [LARGE SCALE GENOMIC DNA]</scope>
    <source>
        <strain evidence="2 3">PHM034</strain>
    </source>
</reference>
<keyword evidence="3" id="KW-1185">Reference proteome</keyword>
<evidence type="ECO:0000313" key="2">
    <source>
        <dbReference type="EMBL" id="MBR8638656.1"/>
    </source>
</evidence>
<dbReference type="Proteomes" id="UP000682308">
    <property type="component" value="Unassembled WGS sequence"/>
</dbReference>
<sequence>MILVFIAAAALCLAICTAEIARRLALPQAFMLTALPWGLLTAGAIESGAPLWSVGAAVLVLSAVIAGRLSRAGAGS</sequence>
<feature type="transmembrane region" description="Helical" evidence="1">
    <location>
        <begin position="49"/>
        <end position="69"/>
    </location>
</feature>
<dbReference type="EMBL" id="JAGTPG010000001">
    <property type="protein sequence ID" value="MBR8638656.1"/>
    <property type="molecule type" value="Genomic_DNA"/>
</dbReference>
<keyword evidence="1" id="KW-0812">Transmembrane</keyword>
<dbReference type="AlphaFoldDB" id="A0A941J1S3"/>
<proteinExistence type="predicted"/>
<accession>A0A941J1S3</accession>
<comment type="caution">
    <text evidence="2">The sequence shown here is derived from an EMBL/GenBank/DDBJ whole genome shotgun (WGS) entry which is preliminary data.</text>
</comment>
<gene>
    <name evidence="2" type="ORF">KEF29_03415</name>
</gene>
<name>A0A941J1S3_9ACTN</name>
<keyword evidence="1" id="KW-0472">Membrane</keyword>
<protein>
    <submittedName>
        <fullName evidence="2">Uncharacterized protein</fullName>
    </submittedName>
</protein>
<evidence type="ECO:0000313" key="3">
    <source>
        <dbReference type="Proteomes" id="UP000682308"/>
    </source>
</evidence>
<evidence type="ECO:0000256" key="1">
    <source>
        <dbReference type="SAM" id="Phobius"/>
    </source>
</evidence>
<organism evidence="2 3">
    <name type="scientific">Streptomyces tuirus</name>
    <dbReference type="NCBI Taxonomy" id="68278"/>
    <lineage>
        <taxon>Bacteria</taxon>
        <taxon>Bacillati</taxon>
        <taxon>Actinomycetota</taxon>
        <taxon>Actinomycetes</taxon>
        <taxon>Kitasatosporales</taxon>
        <taxon>Streptomycetaceae</taxon>
        <taxon>Streptomyces</taxon>
    </lineage>
</organism>